<dbReference type="PANTHER" id="PTHR46124">
    <property type="entry name" value="D-AMINOACYL-TRNA DEACYLASE"/>
    <property type="match status" value="1"/>
</dbReference>
<reference evidence="2" key="1">
    <citation type="submission" date="2017-02" db="EMBL/GenBank/DDBJ databases">
        <authorList>
            <person name="Varghese N."/>
            <person name="Submissions S."/>
        </authorList>
    </citation>
    <scope>NUCLEOTIDE SEQUENCE [LARGE SCALE GENOMIC DNA]</scope>
    <source>
        <strain evidence="2">ATCC 51356</strain>
    </source>
</reference>
<dbReference type="RefSeq" id="WP_078737142.1">
    <property type="nucleotide sequence ID" value="NZ_FUXE01000012.1"/>
</dbReference>
<dbReference type="EMBL" id="FUXE01000012">
    <property type="protein sequence ID" value="SJZ82665.1"/>
    <property type="molecule type" value="Genomic_DNA"/>
</dbReference>
<dbReference type="STRING" id="29524.SAMN02745171_01230"/>
<proteinExistence type="predicted"/>
<dbReference type="GO" id="GO:0016788">
    <property type="term" value="F:hydrolase activity, acting on ester bonds"/>
    <property type="evidence" value="ECO:0007669"/>
    <property type="project" value="InterPro"/>
</dbReference>
<dbReference type="AlphaFoldDB" id="A0A1T4NU37"/>
<dbReference type="PANTHER" id="PTHR46124:SF2">
    <property type="entry name" value="D-AMINOACYL-TRNA DEACYLASE"/>
    <property type="match status" value="1"/>
</dbReference>
<dbReference type="Gene3D" id="3.20.20.140">
    <property type="entry name" value="Metal-dependent hydrolases"/>
    <property type="match status" value="1"/>
</dbReference>
<evidence type="ECO:0000313" key="1">
    <source>
        <dbReference type="EMBL" id="SJZ82665.1"/>
    </source>
</evidence>
<name>A0A1T4NU37_9PORP</name>
<evidence type="ECO:0000313" key="2">
    <source>
        <dbReference type="Proteomes" id="UP000190121"/>
    </source>
</evidence>
<sequence>MTPYIDFHTHSEPLITPEVVAIRSVDLSTEGNWLEREEAFAFARGRASRGVKEQYLPAKTPISLGLHPWYIEKATLSAQLKQLQHYAQLPQVVAIGECGVDRYSRVDISLQKESFMEQCRLAYENSLPCVLHVVKAWEELFACIKQLEKQRPTFVVHGFRGKNDLAQSLISKGFYLSLGVHYSVSSLHTAWQAERLFLETDEADFSIFSLYQKVALDLQLPIATVRENIFHRTLNLLPIAPLLSLDTL</sequence>
<gene>
    <name evidence="1" type="ORF">SAMN02745171_01230</name>
</gene>
<dbReference type="OrthoDB" id="664222at2"/>
<dbReference type="Pfam" id="PF01026">
    <property type="entry name" value="TatD_DNase"/>
    <property type="match status" value="1"/>
</dbReference>
<accession>A0A1T4NU37</accession>
<dbReference type="SUPFAM" id="SSF51556">
    <property type="entry name" value="Metallo-dependent hydrolases"/>
    <property type="match status" value="1"/>
</dbReference>
<dbReference type="InterPro" id="IPR032466">
    <property type="entry name" value="Metal_Hydrolase"/>
</dbReference>
<dbReference type="Proteomes" id="UP000190121">
    <property type="component" value="Unassembled WGS sequence"/>
</dbReference>
<keyword evidence="2" id="KW-1185">Reference proteome</keyword>
<organism evidence="1 2">
    <name type="scientific">Porphyromonas circumdentaria</name>
    <dbReference type="NCBI Taxonomy" id="29524"/>
    <lineage>
        <taxon>Bacteria</taxon>
        <taxon>Pseudomonadati</taxon>
        <taxon>Bacteroidota</taxon>
        <taxon>Bacteroidia</taxon>
        <taxon>Bacteroidales</taxon>
        <taxon>Porphyromonadaceae</taxon>
        <taxon>Porphyromonas</taxon>
    </lineage>
</organism>
<protein>
    <submittedName>
        <fullName evidence="1">TatD related DNase</fullName>
    </submittedName>
</protein>
<dbReference type="InterPro" id="IPR001130">
    <property type="entry name" value="TatD-like"/>
</dbReference>